<dbReference type="PANTHER" id="PTHR35498:SF1">
    <property type="entry name" value="LOW PSII ACCUMULATION-LIKE PROTEIN"/>
    <property type="match status" value="1"/>
</dbReference>
<keyword evidence="3" id="KW-1185">Reference proteome</keyword>
<evidence type="ECO:0000313" key="2">
    <source>
        <dbReference type="EMBL" id="GFH59153.1"/>
    </source>
</evidence>
<gene>
    <name evidence="2" type="ORF">CTEN210_15629</name>
</gene>
<name>A0AAD3D7A2_9STRA</name>
<dbReference type="AlphaFoldDB" id="A0AAD3D7A2"/>
<dbReference type="EMBL" id="BLLK01000062">
    <property type="protein sequence ID" value="GFH59153.1"/>
    <property type="molecule type" value="Genomic_DNA"/>
</dbReference>
<dbReference type="InterPro" id="IPR021883">
    <property type="entry name" value="LPA1-like"/>
</dbReference>
<reference evidence="2 3" key="1">
    <citation type="journal article" date="2021" name="Sci. Rep.">
        <title>The genome of the diatom Chaetoceros tenuissimus carries an ancient integrated fragment of an extant virus.</title>
        <authorList>
            <person name="Hongo Y."/>
            <person name="Kimura K."/>
            <person name="Takaki Y."/>
            <person name="Yoshida Y."/>
            <person name="Baba S."/>
            <person name="Kobayashi G."/>
            <person name="Nagasaki K."/>
            <person name="Hano T."/>
            <person name="Tomaru Y."/>
        </authorList>
    </citation>
    <scope>NUCLEOTIDE SEQUENCE [LARGE SCALE GENOMIC DNA]</scope>
    <source>
        <strain evidence="2 3">NIES-3715</strain>
    </source>
</reference>
<dbReference type="Pfam" id="PF11998">
    <property type="entry name" value="DUF3493"/>
    <property type="match status" value="1"/>
</dbReference>
<evidence type="ECO:0000256" key="1">
    <source>
        <dbReference type="SAM" id="SignalP"/>
    </source>
</evidence>
<sequence length="314" mass="34332">MKHFILFMAAMSLDQTQAFVSNKPFHHKIKVHSTTANKNIFNVDVNRPSASILLAKNENYSTEVRLREEAEAPFRKVRFFLYSALLAGCTISVLVSAARIAAGLNGINADLLDESIQNAGIDLGGLALLSFLFKQDFDAQESRLKRASKGGQIASLQVRFASPDPLDEKFTTLNLSSFRAGRGIDKRVVIVAGGEEKINQVIDQISDTSFQNALTLNDLVVIPLVTTNGVAPNMNEDLLKSNCIAIPTGRSWKEFIDEEISSAESQGVNVSEEGFALILKKNGRVGQRTKGINLSQMVGEVEDRRSSGMDVTNI</sequence>
<evidence type="ECO:0000313" key="3">
    <source>
        <dbReference type="Proteomes" id="UP001054902"/>
    </source>
</evidence>
<dbReference type="PANTHER" id="PTHR35498">
    <property type="entry name" value="PROTEIN LOW PSII ACCUMULATION 1, CHLOROPLASTIC"/>
    <property type="match status" value="1"/>
</dbReference>
<feature type="signal peptide" evidence="1">
    <location>
        <begin position="1"/>
        <end position="18"/>
    </location>
</feature>
<accession>A0AAD3D7A2</accession>
<comment type="caution">
    <text evidence="2">The sequence shown here is derived from an EMBL/GenBank/DDBJ whole genome shotgun (WGS) entry which is preliminary data.</text>
</comment>
<organism evidence="2 3">
    <name type="scientific">Chaetoceros tenuissimus</name>
    <dbReference type="NCBI Taxonomy" id="426638"/>
    <lineage>
        <taxon>Eukaryota</taxon>
        <taxon>Sar</taxon>
        <taxon>Stramenopiles</taxon>
        <taxon>Ochrophyta</taxon>
        <taxon>Bacillariophyta</taxon>
        <taxon>Coscinodiscophyceae</taxon>
        <taxon>Chaetocerotophycidae</taxon>
        <taxon>Chaetocerotales</taxon>
        <taxon>Chaetocerotaceae</taxon>
        <taxon>Chaetoceros</taxon>
    </lineage>
</organism>
<protein>
    <submittedName>
        <fullName evidence="2">Uncharacterized protein</fullName>
    </submittedName>
</protein>
<dbReference type="Proteomes" id="UP001054902">
    <property type="component" value="Unassembled WGS sequence"/>
</dbReference>
<keyword evidence="1" id="KW-0732">Signal</keyword>
<feature type="chain" id="PRO_5042267224" evidence="1">
    <location>
        <begin position="19"/>
        <end position="314"/>
    </location>
</feature>
<proteinExistence type="predicted"/>